<dbReference type="Gene3D" id="3.40.50.150">
    <property type="entry name" value="Vaccinia Virus protein VP39"/>
    <property type="match status" value="1"/>
</dbReference>
<dbReference type="CDD" id="cd02440">
    <property type="entry name" value="AdoMet_MTases"/>
    <property type="match status" value="1"/>
</dbReference>
<accession>A0A544T5W2</accession>
<dbReference type="SUPFAM" id="SSF53335">
    <property type="entry name" value="S-adenosyl-L-methionine-dependent methyltransferases"/>
    <property type="match status" value="1"/>
</dbReference>
<keyword evidence="2 4" id="KW-0808">Transferase</keyword>
<evidence type="ECO:0000259" key="3">
    <source>
        <dbReference type="Pfam" id="PF13649"/>
    </source>
</evidence>
<dbReference type="PANTHER" id="PTHR43861">
    <property type="entry name" value="TRANS-ACONITATE 2-METHYLTRANSFERASE-RELATED"/>
    <property type="match status" value="1"/>
</dbReference>
<dbReference type="GO" id="GO:0008168">
    <property type="term" value="F:methyltransferase activity"/>
    <property type="evidence" value="ECO:0007669"/>
    <property type="project" value="UniProtKB-KW"/>
</dbReference>
<evidence type="ECO:0000256" key="1">
    <source>
        <dbReference type="ARBA" id="ARBA00022603"/>
    </source>
</evidence>
<feature type="domain" description="Methyltransferase" evidence="3">
    <location>
        <begin position="38"/>
        <end position="133"/>
    </location>
</feature>
<dbReference type="OrthoDB" id="9811589at2"/>
<dbReference type="GO" id="GO:0032259">
    <property type="term" value="P:methylation"/>
    <property type="evidence" value="ECO:0007669"/>
    <property type="project" value="UniProtKB-KW"/>
</dbReference>
<dbReference type="InterPro" id="IPR041698">
    <property type="entry name" value="Methyltransf_25"/>
</dbReference>
<sequence length="255" mass="29533">MENLEEYDDPVSYDIENNGYIGELPLLEQWASQESGPIIDLACGTGRITIPLASRGFHLIGVDLHAGMLEQAKKKSHELDLQIEWLEQDCTQLNLNCKSSLIYMVGNSIQHFHTNESQNMLLSSIHKHLEEDGVFIFGTRFPNAEELLQPSTEEYWKTYNDTICNKEVDVYTISHYDALSQIQRYTTIRKFKNADGKVVDEKRTNISLRYTYPKEMERLLSENGFETLHMYKDWNGTPISNDSYEMIYVCRKIGK</sequence>
<dbReference type="Proteomes" id="UP000318937">
    <property type="component" value="Unassembled WGS sequence"/>
</dbReference>
<gene>
    <name evidence="4" type="ORF">FG383_13000</name>
</gene>
<dbReference type="AlphaFoldDB" id="A0A544T5W2"/>
<dbReference type="Pfam" id="PF13649">
    <property type="entry name" value="Methyltransf_25"/>
    <property type="match status" value="1"/>
</dbReference>
<evidence type="ECO:0000313" key="5">
    <source>
        <dbReference type="Proteomes" id="UP000318937"/>
    </source>
</evidence>
<organism evidence="4 5">
    <name type="scientific">Psychrobacillus soli</name>
    <dbReference type="NCBI Taxonomy" id="1543965"/>
    <lineage>
        <taxon>Bacteria</taxon>
        <taxon>Bacillati</taxon>
        <taxon>Bacillota</taxon>
        <taxon>Bacilli</taxon>
        <taxon>Bacillales</taxon>
        <taxon>Bacillaceae</taxon>
        <taxon>Psychrobacillus</taxon>
    </lineage>
</organism>
<comment type="caution">
    <text evidence="4">The sequence shown here is derived from an EMBL/GenBank/DDBJ whole genome shotgun (WGS) entry which is preliminary data.</text>
</comment>
<dbReference type="EMBL" id="VDGG01000026">
    <property type="protein sequence ID" value="TQR12825.1"/>
    <property type="molecule type" value="Genomic_DNA"/>
</dbReference>
<name>A0A544T5W2_9BACI</name>
<reference evidence="4 5" key="1">
    <citation type="submission" date="2019-05" db="EMBL/GenBank/DDBJ databases">
        <title>Psychrobacillus vulpis sp. nov., a new species isolated from feces of a red fox that inhabits in The Tablas de Daimiel Natural Park, Albacete, Spain.</title>
        <authorList>
            <person name="Rodriguez M."/>
            <person name="Reina J.C."/>
            <person name="Bejar V."/>
            <person name="Llamas I."/>
        </authorList>
    </citation>
    <scope>NUCLEOTIDE SEQUENCE [LARGE SCALE GENOMIC DNA]</scope>
    <source>
        <strain evidence="4 5">NHI-2</strain>
    </source>
</reference>
<keyword evidence="5" id="KW-1185">Reference proteome</keyword>
<keyword evidence="1 4" id="KW-0489">Methyltransferase</keyword>
<proteinExistence type="predicted"/>
<dbReference type="InterPro" id="IPR029063">
    <property type="entry name" value="SAM-dependent_MTases_sf"/>
</dbReference>
<evidence type="ECO:0000313" key="4">
    <source>
        <dbReference type="EMBL" id="TQR12825.1"/>
    </source>
</evidence>
<dbReference type="PANTHER" id="PTHR43861:SF1">
    <property type="entry name" value="TRANS-ACONITATE 2-METHYLTRANSFERASE"/>
    <property type="match status" value="1"/>
</dbReference>
<evidence type="ECO:0000256" key="2">
    <source>
        <dbReference type="ARBA" id="ARBA00022679"/>
    </source>
</evidence>
<dbReference type="Gene3D" id="2.20.25.110">
    <property type="entry name" value="S-adenosyl-L-methionine-dependent methyltransferases"/>
    <property type="match status" value="1"/>
</dbReference>
<protein>
    <submittedName>
        <fullName evidence="4">Class I SAM-dependent methyltransferase</fullName>
    </submittedName>
</protein>